<dbReference type="Gene3D" id="3.90.640.10">
    <property type="entry name" value="Actin, Chain A, domain 4"/>
    <property type="match status" value="1"/>
</dbReference>
<comment type="caution">
    <text evidence="4">The sequence shown here is derived from an EMBL/GenBank/DDBJ whole genome shotgun (WGS) entry which is preliminary data.</text>
</comment>
<accession>A0AAE4ANX4</accession>
<sequence length="590" mass="63044">MSYIDSEDIAAGLQVLAVPQLIAAGEIAALPQLPSYIYLAGGSGDSGGLNALPWEKAAKGHLVGEYARLMGSLSPSRVISSAKSWLCSSSIDPRSACLPVAAEDPAEQLSPVIATQMILEHLRDAWNYCVAKGDKKMRLENQELIITVPASFEPMARDLTVAAATAAGLAFTLLEEPQAAFYAWLADHEDRWRKIIQPGDVVLVCDIGGGTSDFSLIIADDSDGELALQRLAVGEHTLLGGDNMDLTLAYAIAAKLQKEKGLRLTAHQINGLVHACRQAKEHFGGGAKEPFPLTVLGRGTGVVAGTISTTLSRDEWEAMLLDGFFPPCDISEGLAGAAQSGLRSMGLRYAADPAFTRHLANFLNLHSFHDAEGRPILPTLVLFNGGVAKSTAFREKLISALTSWRGAGAPEIQELAQQDSDMAVARGAAWLGHVRRSGGIRIKAGSARAFYIGVEAPMPAVPGFTPPPEALCVVNYGMEEGSEADIAAAGLALVVGEPTQFRFYASTTRQEDAVGERLSDWQDGELTELPPLQATLPNDDDGKKAGVMVPVRLRAVLTDIGTVQLWCDELKGKRSWKLEVDLRRQDEKAS</sequence>
<name>A0AAE4ANX4_9BACT</name>
<evidence type="ECO:0000313" key="4">
    <source>
        <dbReference type="EMBL" id="MDQ0289363.1"/>
    </source>
</evidence>
<reference evidence="4" key="1">
    <citation type="submission" date="2023-07" db="EMBL/GenBank/DDBJ databases">
        <title>Genomic Encyclopedia of Type Strains, Phase IV (KMG-IV): sequencing the most valuable type-strain genomes for metagenomic binning, comparative biology and taxonomic classification.</title>
        <authorList>
            <person name="Goeker M."/>
        </authorList>
    </citation>
    <scope>NUCLEOTIDE SEQUENCE</scope>
    <source>
        <strain evidence="4">DSM 24202</strain>
    </source>
</reference>
<protein>
    <recommendedName>
        <fullName evidence="6">Chaperone protein DnaK</fullName>
    </recommendedName>
</protein>
<dbReference type="PANTHER" id="PTHR19375">
    <property type="entry name" value="HEAT SHOCK PROTEIN 70KDA"/>
    <property type="match status" value="1"/>
</dbReference>
<evidence type="ECO:0000256" key="1">
    <source>
        <dbReference type="ARBA" id="ARBA00022741"/>
    </source>
</evidence>
<dbReference type="Gene3D" id="3.30.420.40">
    <property type="match status" value="2"/>
</dbReference>
<dbReference type="SUPFAM" id="SSF53067">
    <property type="entry name" value="Actin-like ATPase domain"/>
    <property type="match status" value="2"/>
</dbReference>
<organism evidence="4 5">
    <name type="scientific">Oligosphaera ethanolica</name>
    <dbReference type="NCBI Taxonomy" id="760260"/>
    <lineage>
        <taxon>Bacteria</taxon>
        <taxon>Pseudomonadati</taxon>
        <taxon>Lentisphaerota</taxon>
        <taxon>Oligosphaeria</taxon>
        <taxon>Oligosphaerales</taxon>
        <taxon>Oligosphaeraceae</taxon>
        <taxon>Oligosphaera</taxon>
    </lineage>
</organism>
<dbReference type="InterPro" id="IPR043129">
    <property type="entry name" value="ATPase_NBD"/>
</dbReference>
<gene>
    <name evidence="4" type="ORF">J3R75_001470</name>
</gene>
<keyword evidence="2 3" id="KW-0067">ATP-binding</keyword>
<dbReference type="GO" id="GO:0005524">
    <property type="term" value="F:ATP binding"/>
    <property type="evidence" value="ECO:0007669"/>
    <property type="project" value="UniProtKB-KW"/>
</dbReference>
<dbReference type="EMBL" id="JAUSVL010000001">
    <property type="protein sequence ID" value="MDQ0289363.1"/>
    <property type="molecule type" value="Genomic_DNA"/>
</dbReference>
<proteinExistence type="inferred from homology"/>
<evidence type="ECO:0000256" key="2">
    <source>
        <dbReference type="ARBA" id="ARBA00022840"/>
    </source>
</evidence>
<keyword evidence="5" id="KW-1185">Reference proteome</keyword>
<dbReference type="CDD" id="cd10170">
    <property type="entry name" value="ASKHA_NBD_HSP70"/>
    <property type="match status" value="1"/>
</dbReference>
<dbReference type="InterPro" id="IPR013126">
    <property type="entry name" value="Hsp_70_fam"/>
</dbReference>
<dbReference type="AlphaFoldDB" id="A0AAE4ANX4"/>
<keyword evidence="1 3" id="KW-0547">Nucleotide-binding</keyword>
<dbReference type="GO" id="GO:0140662">
    <property type="term" value="F:ATP-dependent protein folding chaperone"/>
    <property type="evidence" value="ECO:0007669"/>
    <property type="project" value="InterPro"/>
</dbReference>
<evidence type="ECO:0008006" key="6">
    <source>
        <dbReference type="Google" id="ProtNLM"/>
    </source>
</evidence>
<comment type="similarity">
    <text evidence="3">Belongs to the heat shock protein 70 family.</text>
</comment>
<dbReference type="Pfam" id="PF00012">
    <property type="entry name" value="HSP70"/>
    <property type="match status" value="1"/>
</dbReference>
<dbReference type="Proteomes" id="UP001238163">
    <property type="component" value="Unassembled WGS sequence"/>
</dbReference>
<evidence type="ECO:0000313" key="5">
    <source>
        <dbReference type="Proteomes" id="UP001238163"/>
    </source>
</evidence>
<evidence type="ECO:0000256" key="3">
    <source>
        <dbReference type="RuleBase" id="RU003322"/>
    </source>
</evidence>